<keyword evidence="1" id="KW-0732">Signal</keyword>
<keyword evidence="3" id="KW-1185">Reference proteome</keyword>
<dbReference type="EMBL" id="JRLY01000007">
    <property type="protein sequence ID" value="KGO93019.1"/>
    <property type="molecule type" value="Genomic_DNA"/>
</dbReference>
<organism evidence="2 3">
    <name type="scientific">Flavobacterium subsaxonicum WB 4.1-42 = DSM 21790</name>
    <dbReference type="NCBI Taxonomy" id="1121898"/>
    <lineage>
        <taxon>Bacteria</taxon>
        <taxon>Pseudomonadati</taxon>
        <taxon>Bacteroidota</taxon>
        <taxon>Flavobacteriia</taxon>
        <taxon>Flavobacteriales</taxon>
        <taxon>Flavobacteriaceae</taxon>
        <taxon>Flavobacterium</taxon>
    </lineage>
</organism>
<evidence type="ECO:0000313" key="3">
    <source>
        <dbReference type="Proteomes" id="UP000030111"/>
    </source>
</evidence>
<dbReference type="OrthoDB" id="893444at2"/>
<evidence type="ECO:0000313" key="2">
    <source>
        <dbReference type="EMBL" id="KGO93019.1"/>
    </source>
</evidence>
<feature type="chain" id="PRO_5001991611" description="Lipoprotein" evidence="1">
    <location>
        <begin position="18"/>
        <end position="172"/>
    </location>
</feature>
<evidence type="ECO:0000256" key="1">
    <source>
        <dbReference type="SAM" id="SignalP"/>
    </source>
</evidence>
<evidence type="ECO:0008006" key="4">
    <source>
        <dbReference type="Google" id="ProtNLM"/>
    </source>
</evidence>
<dbReference type="RefSeq" id="WP_026992953.1">
    <property type="nucleotide sequence ID" value="NZ_JRLY01000007.1"/>
</dbReference>
<reference evidence="2 3" key="1">
    <citation type="submission" date="2013-09" db="EMBL/GenBank/DDBJ databases">
        <authorList>
            <person name="Zeng Z."/>
            <person name="Chen C."/>
        </authorList>
    </citation>
    <scope>NUCLEOTIDE SEQUENCE [LARGE SCALE GENOMIC DNA]</scope>
    <source>
        <strain evidence="2 3">WB 4.1-42</strain>
    </source>
</reference>
<accession>A0A0A2ML20</accession>
<dbReference type="Proteomes" id="UP000030111">
    <property type="component" value="Unassembled WGS sequence"/>
</dbReference>
<protein>
    <recommendedName>
        <fullName evidence="4">Lipoprotein</fullName>
    </recommendedName>
</protein>
<dbReference type="AlphaFoldDB" id="A0A0A2ML20"/>
<sequence>MKLLYVLFLLAGCSAFAQNIEALSWKEARLNNRLDLTVTKKEYEKLYRVPDSLMAPEDGETCTKGDVKMLYHKGAKFELVNDVLSFRSIDFTKNSHTFLSFKYDWFDHTTTLKSFRKTYPAASEFMEDFIAADGDVYDMISLLPKDTPDNYEWLFYFNNGKLVMIECLFVCE</sequence>
<dbReference type="eggNOG" id="ENOG50310VJ">
    <property type="taxonomic scope" value="Bacteria"/>
</dbReference>
<proteinExistence type="predicted"/>
<name>A0A0A2ML20_9FLAO</name>
<dbReference type="STRING" id="1121898.GCA_000422725_02614"/>
<gene>
    <name evidence="2" type="ORF">Q766_10390</name>
</gene>
<comment type="caution">
    <text evidence="2">The sequence shown here is derived from an EMBL/GenBank/DDBJ whole genome shotgun (WGS) entry which is preliminary data.</text>
</comment>
<feature type="signal peptide" evidence="1">
    <location>
        <begin position="1"/>
        <end position="17"/>
    </location>
</feature>